<dbReference type="RefSeq" id="XP_067713005.1">
    <property type="nucleotide sequence ID" value="XM_067856904.1"/>
</dbReference>
<dbReference type="GO" id="GO:0005849">
    <property type="term" value="C:mRNA cleavage factor complex"/>
    <property type="evidence" value="ECO:0007669"/>
    <property type="project" value="InterPro"/>
</dbReference>
<protein>
    <submittedName>
        <fullName evidence="1">mRNA cleavage factor-like protein, putative</fullName>
    </submittedName>
</protein>
<name>A0AAV4LM75_BABCB</name>
<dbReference type="Pfam" id="PF13869">
    <property type="entry name" value="NUDIX_2"/>
    <property type="match status" value="1"/>
</dbReference>
<evidence type="ECO:0000313" key="1">
    <source>
        <dbReference type="EMBL" id="GIX60934.1"/>
    </source>
</evidence>
<sequence length="179" mass="20080">MSDSGEAAASDAHDRPNWLVYPAESYQFREESLEIGRGLIFETANEIIKKRIRAYNRVGLRVTVCGVILCHRNGFPHIIVLRDSEGRLGLLGGKCKAYDGPEEALRQKLARFVSTSRKGTLQLDLRANADNVVVGELLGEFWRPEYDSDILPYLPLHVNRPREKILVYQVGLGRVSASS</sequence>
<gene>
    <name evidence="1" type="ORF">BcabD6B2_03690</name>
</gene>
<dbReference type="InterPro" id="IPR016706">
    <property type="entry name" value="Cleav_polyA_spec_factor_su5"/>
</dbReference>
<dbReference type="Proteomes" id="UP001497744">
    <property type="component" value="Unassembled WGS sequence"/>
</dbReference>
<dbReference type="AlphaFoldDB" id="A0AAV4LM75"/>
<dbReference type="GO" id="GO:0031124">
    <property type="term" value="P:mRNA 3'-end processing"/>
    <property type="evidence" value="ECO:0007669"/>
    <property type="project" value="InterPro"/>
</dbReference>
<dbReference type="Gene3D" id="3.90.79.10">
    <property type="entry name" value="Nucleoside Triphosphate Pyrophosphohydrolase"/>
    <property type="match status" value="1"/>
</dbReference>
<dbReference type="EMBL" id="BPLF01000001">
    <property type="protein sequence ID" value="GIX60934.1"/>
    <property type="molecule type" value="Genomic_DNA"/>
</dbReference>
<dbReference type="GO" id="GO:0003729">
    <property type="term" value="F:mRNA binding"/>
    <property type="evidence" value="ECO:0007669"/>
    <property type="project" value="InterPro"/>
</dbReference>
<proteinExistence type="predicted"/>
<reference evidence="1 2" key="1">
    <citation type="submission" date="2021-06" db="EMBL/GenBank/DDBJ databases">
        <title>Genome sequence of Babesia caballi.</title>
        <authorList>
            <person name="Yamagishi J."/>
            <person name="Kidaka T."/>
            <person name="Ochi A."/>
        </authorList>
    </citation>
    <scope>NUCLEOTIDE SEQUENCE [LARGE SCALE GENOMIC DNA]</scope>
    <source>
        <strain evidence="1">USDA-D6B2</strain>
    </source>
</reference>
<dbReference type="GeneID" id="94192417"/>
<dbReference type="PANTHER" id="PTHR13047">
    <property type="entry name" value="PRE-MRNA CLEAVAGE FACTOR IM, 25KD SUBUNIT"/>
    <property type="match status" value="1"/>
</dbReference>
<evidence type="ECO:0000313" key="2">
    <source>
        <dbReference type="Proteomes" id="UP001497744"/>
    </source>
</evidence>
<keyword evidence="2" id="KW-1185">Reference proteome</keyword>
<comment type="caution">
    <text evidence="1">The sequence shown here is derived from an EMBL/GenBank/DDBJ whole genome shotgun (WGS) entry which is preliminary data.</text>
</comment>
<accession>A0AAV4LM75</accession>
<organism evidence="1 2">
    <name type="scientific">Babesia caballi</name>
    <dbReference type="NCBI Taxonomy" id="5871"/>
    <lineage>
        <taxon>Eukaryota</taxon>
        <taxon>Sar</taxon>
        <taxon>Alveolata</taxon>
        <taxon>Apicomplexa</taxon>
        <taxon>Aconoidasida</taxon>
        <taxon>Piroplasmida</taxon>
        <taxon>Babesiidae</taxon>
        <taxon>Babesia</taxon>
    </lineage>
</organism>